<keyword evidence="10" id="KW-1185">Reference proteome</keyword>
<evidence type="ECO:0000313" key="9">
    <source>
        <dbReference type="EMBL" id="KYQ92002.1"/>
    </source>
</evidence>
<comment type="subcellular location">
    <subcellularLocation>
        <location evidence="1">Cytoplasm</location>
    </subcellularLocation>
    <subcellularLocation>
        <location evidence="2">Nucleus</location>
        <location evidence="2">Nucleolus</location>
    </subcellularLocation>
</comment>
<dbReference type="GO" id="GO:0035925">
    <property type="term" value="F:mRNA 3'-UTR AU-rich region binding"/>
    <property type="evidence" value="ECO:0007669"/>
    <property type="project" value="TreeGrafter"/>
</dbReference>
<dbReference type="OrthoDB" id="272245at2759"/>
<dbReference type="PANTHER" id="PTHR11097">
    <property type="entry name" value="EXOSOME COMPLEX EXONUCLEASE RIBOSOMAL RNA PROCESSING PROTEIN"/>
    <property type="match status" value="1"/>
</dbReference>
<dbReference type="InParanoid" id="A0A151ZDG5"/>
<evidence type="ECO:0000256" key="6">
    <source>
        <dbReference type="ARBA" id="ARBA00042523"/>
    </source>
</evidence>
<dbReference type="GO" id="GO:0034475">
    <property type="term" value="P:U4 snRNA 3'-end processing"/>
    <property type="evidence" value="ECO:0007669"/>
    <property type="project" value="TreeGrafter"/>
</dbReference>
<dbReference type="InterPro" id="IPR027408">
    <property type="entry name" value="PNPase/RNase_PH_dom_sf"/>
</dbReference>
<dbReference type="GO" id="GO:0034473">
    <property type="term" value="P:U1 snRNA 3'-end processing"/>
    <property type="evidence" value="ECO:0007669"/>
    <property type="project" value="TreeGrafter"/>
</dbReference>
<evidence type="ECO:0000259" key="7">
    <source>
        <dbReference type="Pfam" id="PF01138"/>
    </source>
</evidence>
<proteinExistence type="inferred from homology"/>
<gene>
    <name evidence="9" type="ORF">DLAC_06826</name>
</gene>
<dbReference type="InterPro" id="IPR050590">
    <property type="entry name" value="Exosome_comp_Rrp42_subfam"/>
</dbReference>
<dbReference type="InterPro" id="IPR036345">
    <property type="entry name" value="ExoRNase_PH_dom2_sf"/>
</dbReference>
<dbReference type="Gene3D" id="3.30.230.70">
    <property type="entry name" value="GHMP Kinase, N-terminal domain"/>
    <property type="match status" value="1"/>
</dbReference>
<evidence type="ECO:0000256" key="3">
    <source>
        <dbReference type="ARBA" id="ARBA00006678"/>
    </source>
</evidence>
<dbReference type="GO" id="GO:0000177">
    <property type="term" value="C:cytoplasmic exosome (RNase complex)"/>
    <property type="evidence" value="ECO:0007669"/>
    <property type="project" value="TreeGrafter"/>
</dbReference>
<dbReference type="Pfam" id="PF03725">
    <property type="entry name" value="RNase_PH_C"/>
    <property type="match status" value="1"/>
</dbReference>
<dbReference type="InterPro" id="IPR001247">
    <property type="entry name" value="ExoRNase_PH_dom1"/>
</dbReference>
<dbReference type="GO" id="GO:0000467">
    <property type="term" value="P:exonucleolytic trimming to generate mature 3'-end of 5.8S rRNA from tricistronic rRNA transcript (SSU-rRNA, 5.8S rRNA, LSU-rRNA)"/>
    <property type="evidence" value="ECO:0007669"/>
    <property type="project" value="TreeGrafter"/>
</dbReference>
<keyword evidence="4" id="KW-0963">Cytoplasm</keyword>
<name>A0A151ZDG5_TIELA</name>
<dbReference type="EMBL" id="LODT01000031">
    <property type="protein sequence ID" value="KYQ92002.1"/>
    <property type="molecule type" value="Genomic_DNA"/>
</dbReference>
<dbReference type="Pfam" id="PF01138">
    <property type="entry name" value="RNase_PH"/>
    <property type="match status" value="1"/>
</dbReference>
<evidence type="ECO:0000256" key="2">
    <source>
        <dbReference type="ARBA" id="ARBA00004604"/>
    </source>
</evidence>
<dbReference type="GO" id="GO:0005730">
    <property type="term" value="C:nucleolus"/>
    <property type="evidence" value="ECO:0007669"/>
    <property type="project" value="UniProtKB-SubCell"/>
</dbReference>
<dbReference type="PANTHER" id="PTHR11097:SF8">
    <property type="entry name" value="EXOSOME COMPLEX COMPONENT RRP42"/>
    <property type="match status" value="1"/>
</dbReference>
<feature type="domain" description="Exoribonuclease phosphorolytic" evidence="8">
    <location>
        <begin position="206"/>
        <end position="273"/>
    </location>
</feature>
<dbReference type="Proteomes" id="UP000076078">
    <property type="component" value="Unassembled WGS sequence"/>
</dbReference>
<dbReference type="GO" id="GO:0071038">
    <property type="term" value="P:TRAMP-dependent tRNA surveillance pathway"/>
    <property type="evidence" value="ECO:0007669"/>
    <property type="project" value="TreeGrafter"/>
</dbReference>
<keyword evidence="5" id="KW-0271">Exosome</keyword>
<reference evidence="9 10" key="1">
    <citation type="submission" date="2015-12" db="EMBL/GenBank/DDBJ databases">
        <title>Dictyostelia acquired genes for synthesis and detection of signals that induce cell-type specialization by lateral gene transfer from prokaryotes.</title>
        <authorList>
            <person name="Gloeckner G."/>
            <person name="Schaap P."/>
        </authorList>
    </citation>
    <scope>NUCLEOTIDE SEQUENCE [LARGE SCALE GENOMIC DNA]</scope>
    <source>
        <strain evidence="9 10">TK</strain>
    </source>
</reference>
<dbReference type="GO" id="GO:0000176">
    <property type="term" value="C:nuclear exosome (RNase complex)"/>
    <property type="evidence" value="ECO:0007669"/>
    <property type="project" value="TreeGrafter"/>
</dbReference>
<accession>A0A151ZDG5</accession>
<dbReference type="InterPro" id="IPR015847">
    <property type="entry name" value="ExoRNase_PH_dom2"/>
</dbReference>
<organism evidence="9 10">
    <name type="scientific">Tieghemostelium lacteum</name>
    <name type="common">Slime mold</name>
    <name type="synonym">Dictyostelium lacteum</name>
    <dbReference type="NCBI Taxonomy" id="361077"/>
    <lineage>
        <taxon>Eukaryota</taxon>
        <taxon>Amoebozoa</taxon>
        <taxon>Evosea</taxon>
        <taxon>Eumycetozoa</taxon>
        <taxon>Dictyostelia</taxon>
        <taxon>Dictyosteliales</taxon>
        <taxon>Raperosteliaceae</taxon>
        <taxon>Tieghemostelium</taxon>
    </lineage>
</organism>
<dbReference type="GO" id="GO:0071035">
    <property type="term" value="P:nuclear polyadenylation-dependent rRNA catabolic process"/>
    <property type="evidence" value="ECO:0007669"/>
    <property type="project" value="TreeGrafter"/>
</dbReference>
<comment type="similarity">
    <text evidence="3">Belongs to the RNase PH family.</text>
</comment>
<dbReference type="AlphaFoldDB" id="A0A151ZDG5"/>
<dbReference type="GO" id="GO:0034476">
    <property type="term" value="P:U5 snRNA 3'-end processing"/>
    <property type="evidence" value="ECO:0007669"/>
    <property type="project" value="TreeGrafter"/>
</dbReference>
<evidence type="ECO:0000259" key="8">
    <source>
        <dbReference type="Pfam" id="PF03725"/>
    </source>
</evidence>
<comment type="caution">
    <text evidence="9">The sequence shown here is derived from an EMBL/GenBank/DDBJ whole genome shotgun (WGS) entry which is preliminary data.</text>
</comment>
<protein>
    <recommendedName>
        <fullName evidence="6">Ribosomal RNA-processing protein 42</fullName>
    </recommendedName>
</protein>
<evidence type="ECO:0000256" key="1">
    <source>
        <dbReference type="ARBA" id="ARBA00004496"/>
    </source>
</evidence>
<dbReference type="CDD" id="cd11367">
    <property type="entry name" value="RNase_PH_RRP42"/>
    <property type="match status" value="1"/>
</dbReference>
<dbReference type="FunCoup" id="A0A151ZDG5">
    <property type="interactions" value="469"/>
</dbReference>
<dbReference type="STRING" id="361077.A0A151ZDG5"/>
<sequence>MQKISNTEIYFIENGINSNLRADGRSRNDYRHFSLETGEIIHASGSARLKISDTEVLVGVKAEIKEIKNAQSNNDKQQEDLKRFIFTVDCCQSASSEFTEQKRLDQYNIELAKQLERLYSHPSVVDVDKYLTIVPGKFYWNLCIDAMVLDSDGNLLDALSIAIRAALYNTVLPKIKVITSEYQEITFEVSEDPEDVISLKDAIENVPIFITLNQIGSQSSFIIDSTLQEELCINSKLCIGINQKSMICSIQKSSGMEGLEPQTIIQMIKSAKQIGVQIISTMDKALKLNP</sequence>
<evidence type="ECO:0000256" key="4">
    <source>
        <dbReference type="ARBA" id="ARBA00022490"/>
    </source>
</evidence>
<dbReference type="GO" id="GO:0071028">
    <property type="term" value="P:nuclear mRNA surveillance"/>
    <property type="evidence" value="ECO:0007669"/>
    <property type="project" value="TreeGrafter"/>
</dbReference>
<dbReference type="SUPFAM" id="SSF55666">
    <property type="entry name" value="Ribonuclease PH domain 2-like"/>
    <property type="match status" value="1"/>
</dbReference>
<dbReference type="InterPro" id="IPR020568">
    <property type="entry name" value="Ribosomal_Su5_D2-typ_SF"/>
</dbReference>
<feature type="domain" description="Exoribonuclease phosphorolytic" evidence="7">
    <location>
        <begin position="30"/>
        <end position="173"/>
    </location>
</feature>
<dbReference type="SUPFAM" id="SSF54211">
    <property type="entry name" value="Ribosomal protein S5 domain 2-like"/>
    <property type="match status" value="1"/>
</dbReference>
<evidence type="ECO:0000256" key="5">
    <source>
        <dbReference type="ARBA" id="ARBA00022835"/>
    </source>
</evidence>
<dbReference type="GO" id="GO:0016075">
    <property type="term" value="P:rRNA catabolic process"/>
    <property type="evidence" value="ECO:0007669"/>
    <property type="project" value="TreeGrafter"/>
</dbReference>
<evidence type="ECO:0000313" key="10">
    <source>
        <dbReference type="Proteomes" id="UP000076078"/>
    </source>
</evidence>
<dbReference type="OMA" id="YNTRIPK"/>